<dbReference type="GO" id="GO:0007165">
    <property type="term" value="P:signal transduction"/>
    <property type="evidence" value="ECO:0007669"/>
    <property type="project" value="InterPro"/>
</dbReference>
<accession>A0A8J5QGX8</accession>
<dbReference type="GO" id="GO:0003924">
    <property type="term" value="F:GTPase activity"/>
    <property type="evidence" value="ECO:0007669"/>
    <property type="project" value="InterPro"/>
</dbReference>
<sequence>MSYQDSSQVLKDKFDICVLGQAQTGKTSLVLHYLYDEFVESTTSGVEELHTKSLRFLNRYSEVSILDSSSELDLYNNSRRQQILNTNNIILVYSINDMDSFLALHDIMLQFKTIRPDIPPIAIIATKSDLQHTCRQVSWQDGQEFAEQIGAVSFIECSAKEGTNIEEAFLPIITKALESQASRVVNLIPSKTNLTSAITEQTSHCPSLVVSTTMSDDYTASDESQGHIKQKKKQAKRAETEKNRKASLSQNKNEATKKQNAIGKEFMEDTTHPKIKKLDSSASERNERHYTRELKDERKKHSSGCCVIV</sequence>
<keyword evidence="1" id="KW-0547">Nucleotide-binding</keyword>
<dbReference type="OrthoDB" id="265044at2759"/>
<organism evidence="4 5">
    <name type="scientific">[Candida] subhashii</name>
    <dbReference type="NCBI Taxonomy" id="561895"/>
    <lineage>
        <taxon>Eukaryota</taxon>
        <taxon>Fungi</taxon>
        <taxon>Dikarya</taxon>
        <taxon>Ascomycota</taxon>
        <taxon>Saccharomycotina</taxon>
        <taxon>Pichiomycetes</taxon>
        <taxon>Debaryomycetaceae</taxon>
        <taxon>Spathaspora</taxon>
    </lineage>
</organism>
<dbReference type="PROSITE" id="PS51421">
    <property type="entry name" value="RAS"/>
    <property type="match status" value="1"/>
</dbReference>
<evidence type="ECO:0000256" key="1">
    <source>
        <dbReference type="ARBA" id="ARBA00022741"/>
    </source>
</evidence>
<dbReference type="PANTHER" id="PTHR24070">
    <property type="entry name" value="RAS, DI-RAS, AND RHEB FAMILY MEMBERS OF SMALL GTPASE SUPERFAMILY"/>
    <property type="match status" value="1"/>
</dbReference>
<dbReference type="EMBL" id="JAGSYN010000082">
    <property type="protein sequence ID" value="KAG7664461.1"/>
    <property type="molecule type" value="Genomic_DNA"/>
</dbReference>
<protein>
    <submittedName>
        <fullName evidence="4">Uncharacterized protein</fullName>
    </submittedName>
</protein>
<dbReference type="GeneID" id="73468818"/>
<keyword evidence="2" id="KW-0342">GTP-binding</keyword>
<dbReference type="SMART" id="SM00174">
    <property type="entry name" value="RHO"/>
    <property type="match status" value="1"/>
</dbReference>
<dbReference type="Pfam" id="PF00071">
    <property type="entry name" value="Ras"/>
    <property type="match status" value="1"/>
</dbReference>
<dbReference type="SMART" id="SM00175">
    <property type="entry name" value="RAB"/>
    <property type="match status" value="1"/>
</dbReference>
<proteinExistence type="predicted"/>
<feature type="region of interest" description="Disordered" evidence="3">
    <location>
        <begin position="218"/>
        <end position="303"/>
    </location>
</feature>
<dbReference type="SMART" id="SM00173">
    <property type="entry name" value="RAS"/>
    <property type="match status" value="1"/>
</dbReference>
<gene>
    <name evidence="4" type="ORF">J8A68_002017</name>
</gene>
<dbReference type="InterPro" id="IPR020849">
    <property type="entry name" value="Small_GTPase_Ras-type"/>
</dbReference>
<dbReference type="GO" id="GO:0005525">
    <property type="term" value="F:GTP binding"/>
    <property type="evidence" value="ECO:0007669"/>
    <property type="project" value="UniProtKB-KW"/>
</dbReference>
<dbReference type="PROSITE" id="PS51419">
    <property type="entry name" value="RAB"/>
    <property type="match status" value="1"/>
</dbReference>
<evidence type="ECO:0000313" key="4">
    <source>
        <dbReference type="EMBL" id="KAG7664461.1"/>
    </source>
</evidence>
<reference evidence="4 5" key="1">
    <citation type="journal article" date="2021" name="DNA Res.">
        <title>Genome analysis of Candida subhashii reveals its hybrid nature and dual mitochondrial genome conformations.</title>
        <authorList>
            <person name="Mixao V."/>
            <person name="Hegedusova E."/>
            <person name="Saus E."/>
            <person name="Pryszcz L.P."/>
            <person name="Cillingova A."/>
            <person name="Nosek J."/>
            <person name="Gabaldon T."/>
        </authorList>
    </citation>
    <scope>NUCLEOTIDE SEQUENCE [LARGE SCALE GENOMIC DNA]</scope>
    <source>
        <strain evidence="4 5">CBS 10753</strain>
    </source>
</reference>
<dbReference type="InterPro" id="IPR001806">
    <property type="entry name" value="Small_GTPase"/>
</dbReference>
<keyword evidence="5" id="KW-1185">Reference proteome</keyword>
<evidence type="ECO:0000256" key="2">
    <source>
        <dbReference type="ARBA" id="ARBA00023134"/>
    </source>
</evidence>
<dbReference type="AlphaFoldDB" id="A0A8J5QGX8"/>
<dbReference type="RefSeq" id="XP_049264693.1">
    <property type="nucleotide sequence ID" value="XM_049405724.1"/>
</dbReference>
<comment type="caution">
    <text evidence="4">The sequence shown here is derived from an EMBL/GenBank/DDBJ whole genome shotgun (WGS) entry which is preliminary data.</text>
</comment>
<evidence type="ECO:0000256" key="3">
    <source>
        <dbReference type="SAM" id="MobiDB-lite"/>
    </source>
</evidence>
<feature type="compositionally biased region" description="Basic and acidic residues" evidence="3">
    <location>
        <begin position="265"/>
        <end position="299"/>
    </location>
</feature>
<name>A0A8J5QGX8_9ASCO</name>
<dbReference type="GO" id="GO:0016020">
    <property type="term" value="C:membrane"/>
    <property type="evidence" value="ECO:0007669"/>
    <property type="project" value="InterPro"/>
</dbReference>
<dbReference type="Proteomes" id="UP000694255">
    <property type="component" value="Unassembled WGS sequence"/>
</dbReference>
<evidence type="ECO:0000313" key="5">
    <source>
        <dbReference type="Proteomes" id="UP000694255"/>
    </source>
</evidence>